<dbReference type="GO" id="GO:0005634">
    <property type="term" value="C:nucleus"/>
    <property type="evidence" value="ECO:0007669"/>
    <property type="project" value="UniProtKB-SubCell"/>
</dbReference>
<dbReference type="SUPFAM" id="SSF55469">
    <property type="entry name" value="FMN-dependent nitroreductase-like"/>
    <property type="match status" value="1"/>
</dbReference>
<dbReference type="Proteomes" id="UP000327013">
    <property type="component" value="Unassembled WGS sequence"/>
</dbReference>
<dbReference type="PANTHER" id="PTHR43035">
    <property type="entry name" value="FATTY ACID REPRESSION MUTANT PROTEIN 2-RELATED"/>
    <property type="match status" value="1"/>
</dbReference>
<gene>
    <name evidence="7" type="ORF">FH972_022839</name>
</gene>
<evidence type="ECO:0000256" key="5">
    <source>
        <dbReference type="ARBA" id="ARBA00023242"/>
    </source>
</evidence>
<keyword evidence="3" id="KW-0963">Cytoplasm</keyword>
<dbReference type="AlphaFoldDB" id="A0A5N6KTQ4"/>
<dbReference type="GO" id="GO:0005737">
    <property type="term" value="C:cytoplasm"/>
    <property type="evidence" value="ECO:0007669"/>
    <property type="project" value="UniProtKB-SubCell"/>
</dbReference>
<proteinExistence type="predicted"/>
<dbReference type="Gene3D" id="3.40.109.10">
    <property type="entry name" value="NADH Oxidase"/>
    <property type="match status" value="1"/>
</dbReference>
<evidence type="ECO:0000259" key="6">
    <source>
        <dbReference type="Pfam" id="PF00881"/>
    </source>
</evidence>
<name>A0A5N6KTQ4_9ROSI</name>
<dbReference type="FunFam" id="3.40.109.10:FF:000001">
    <property type="entry name" value="Nitroreductase family"/>
    <property type="match status" value="1"/>
</dbReference>
<keyword evidence="4" id="KW-0560">Oxidoreductase</keyword>
<reference evidence="7 8" key="1">
    <citation type="submission" date="2019-06" db="EMBL/GenBank/DDBJ databases">
        <title>A chromosomal-level reference genome of Carpinus fangiana (Coryloideae, Betulaceae).</title>
        <authorList>
            <person name="Yang X."/>
            <person name="Wang Z."/>
            <person name="Zhang L."/>
            <person name="Hao G."/>
            <person name="Liu J."/>
            <person name="Yang Y."/>
        </authorList>
    </citation>
    <scope>NUCLEOTIDE SEQUENCE [LARGE SCALE GENOMIC DNA]</scope>
    <source>
        <strain evidence="7">Cfa_2016G</strain>
        <tissue evidence="7">Leaf</tissue>
    </source>
</reference>
<comment type="caution">
    <text evidence="7">The sequence shown here is derived from an EMBL/GenBank/DDBJ whole genome shotgun (WGS) entry which is preliminary data.</text>
</comment>
<dbReference type="EMBL" id="VIBQ01000012">
    <property type="protein sequence ID" value="KAB8343250.1"/>
    <property type="molecule type" value="Genomic_DNA"/>
</dbReference>
<keyword evidence="5" id="KW-0539">Nucleus</keyword>
<keyword evidence="8" id="KW-1185">Reference proteome</keyword>
<evidence type="ECO:0000256" key="1">
    <source>
        <dbReference type="ARBA" id="ARBA00004123"/>
    </source>
</evidence>
<comment type="subcellular location">
    <subcellularLocation>
        <location evidence="2">Cytoplasm</location>
    </subcellularLocation>
    <subcellularLocation>
        <location evidence="1">Nucleus</location>
    </subcellularLocation>
</comment>
<evidence type="ECO:0000256" key="4">
    <source>
        <dbReference type="ARBA" id="ARBA00023002"/>
    </source>
</evidence>
<protein>
    <recommendedName>
        <fullName evidence="6">Nitroreductase domain-containing protein</fullName>
    </recommendedName>
</protein>
<dbReference type="InterPro" id="IPR029479">
    <property type="entry name" value="Nitroreductase"/>
</dbReference>
<evidence type="ECO:0000313" key="7">
    <source>
        <dbReference type="EMBL" id="KAB8343250.1"/>
    </source>
</evidence>
<evidence type="ECO:0000256" key="2">
    <source>
        <dbReference type="ARBA" id="ARBA00004496"/>
    </source>
</evidence>
<dbReference type="OrthoDB" id="2138173at2759"/>
<dbReference type="GO" id="GO:0016491">
    <property type="term" value="F:oxidoreductase activity"/>
    <property type="evidence" value="ECO:0007669"/>
    <property type="project" value="UniProtKB-KW"/>
</dbReference>
<sequence>MAPTNADAFLEAVAARRSMYAYTDKLPISDARVQEIVTQVLRNVPSAFNSQPVRAAVLLHDEHRKFWQTASDSLKGDEATLARPRGMIKAFTAGAGSVLFFNDRATLEASQKHSPAYAGLFPEWGQHSNGMHQYVLWTALEAEGAAASLQHFQFLGEEFVQKVRDQYGLPKEWELVAQLVIGGKDGDGGLREKAPAKDTSETIKVFGAKLHAQQLRRRLGVAAKEDIHQRRHAAHSRAGRVDVRRGTDIERIHRRQGIALRQRRPAVGRAILRSRQRRRRVLARQRHGRDSRGALDLELGARRGQRRREALGDGSARGVLRGGEIRGLRLERVDAVGAGVGAAVAGGGVEVERGVVVVEVHGPVVARVLEDERAAGEGGVGEREGWVAAEVQAALHVARTVGVVGLAVEDGDAQCPREVGGSRREPCVVGCHADVGEGAVGDDTLG</sequence>
<dbReference type="GO" id="GO:0034599">
    <property type="term" value="P:cellular response to oxidative stress"/>
    <property type="evidence" value="ECO:0007669"/>
    <property type="project" value="InterPro"/>
</dbReference>
<dbReference type="Pfam" id="PF00881">
    <property type="entry name" value="Nitroreductase"/>
    <property type="match status" value="1"/>
</dbReference>
<dbReference type="InterPro" id="IPR033877">
    <property type="entry name" value="Frm2/Hbn1"/>
</dbReference>
<organism evidence="7 8">
    <name type="scientific">Carpinus fangiana</name>
    <dbReference type="NCBI Taxonomy" id="176857"/>
    <lineage>
        <taxon>Eukaryota</taxon>
        <taxon>Viridiplantae</taxon>
        <taxon>Streptophyta</taxon>
        <taxon>Embryophyta</taxon>
        <taxon>Tracheophyta</taxon>
        <taxon>Spermatophyta</taxon>
        <taxon>Magnoliopsida</taxon>
        <taxon>eudicotyledons</taxon>
        <taxon>Gunneridae</taxon>
        <taxon>Pentapetalae</taxon>
        <taxon>rosids</taxon>
        <taxon>fabids</taxon>
        <taxon>Fagales</taxon>
        <taxon>Betulaceae</taxon>
        <taxon>Carpinus</taxon>
    </lineage>
</organism>
<dbReference type="PANTHER" id="PTHR43035:SF1">
    <property type="entry name" value="FATTY ACID REPRESSION MUTANT PROTEIN 2-RELATED"/>
    <property type="match status" value="1"/>
</dbReference>
<feature type="domain" description="Nitroreductase" evidence="6">
    <location>
        <begin position="14"/>
        <end position="182"/>
    </location>
</feature>
<evidence type="ECO:0000313" key="8">
    <source>
        <dbReference type="Proteomes" id="UP000327013"/>
    </source>
</evidence>
<dbReference type="InterPro" id="IPR000415">
    <property type="entry name" value="Nitroreductase-like"/>
</dbReference>
<accession>A0A5N6KTQ4</accession>
<evidence type="ECO:0000256" key="3">
    <source>
        <dbReference type="ARBA" id="ARBA00022490"/>
    </source>
</evidence>